<organism evidence="1 2">
    <name type="scientific">Puccinia sorghi</name>
    <dbReference type="NCBI Taxonomy" id="27349"/>
    <lineage>
        <taxon>Eukaryota</taxon>
        <taxon>Fungi</taxon>
        <taxon>Dikarya</taxon>
        <taxon>Basidiomycota</taxon>
        <taxon>Pucciniomycotina</taxon>
        <taxon>Pucciniomycetes</taxon>
        <taxon>Pucciniales</taxon>
        <taxon>Pucciniaceae</taxon>
        <taxon>Puccinia</taxon>
    </lineage>
</organism>
<accession>A0A0L6V925</accession>
<evidence type="ECO:0000313" key="2">
    <source>
        <dbReference type="Proteomes" id="UP000037035"/>
    </source>
</evidence>
<dbReference type="AlphaFoldDB" id="A0A0L6V925"/>
<comment type="caution">
    <text evidence="1">The sequence shown here is derived from an EMBL/GenBank/DDBJ whole genome shotgun (WGS) entry which is preliminary data.</text>
</comment>
<reference evidence="1 2" key="1">
    <citation type="submission" date="2015-08" db="EMBL/GenBank/DDBJ databases">
        <title>Next Generation Sequencing and Analysis of the Genome of Puccinia sorghi L Schw, the Causal Agent of Maize Common Rust.</title>
        <authorList>
            <person name="Rochi L."/>
            <person name="Burguener G."/>
            <person name="Darino M."/>
            <person name="Turjanski A."/>
            <person name="Kreff E."/>
            <person name="Dieguez M.J."/>
            <person name="Sacco F."/>
        </authorList>
    </citation>
    <scope>NUCLEOTIDE SEQUENCE [LARGE SCALE GENOMIC DNA]</scope>
    <source>
        <strain evidence="1 2">RO10H11247</strain>
    </source>
</reference>
<evidence type="ECO:0000313" key="1">
    <source>
        <dbReference type="EMBL" id="KNZ57301.1"/>
    </source>
</evidence>
<sequence length="69" mass="7522">MPPTPASNPIVLAKPQPFKETRGTASEAFVSQIGLHAITYPECFPTDTSKVIRTWTRSSTGNRLSLMTS</sequence>
<proteinExistence type="predicted"/>
<gene>
    <name evidence="1" type="ORF">VP01_2190g6</name>
</gene>
<protein>
    <submittedName>
        <fullName evidence="1">Uncharacterized protein</fullName>
    </submittedName>
</protein>
<keyword evidence="2" id="KW-1185">Reference proteome</keyword>
<dbReference type="OrthoDB" id="4847360at2759"/>
<dbReference type="VEuPathDB" id="FungiDB:VP01_2190g6"/>
<dbReference type="EMBL" id="LAVV01007048">
    <property type="protein sequence ID" value="KNZ57301.1"/>
    <property type="molecule type" value="Genomic_DNA"/>
</dbReference>
<dbReference type="Proteomes" id="UP000037035">
    <property type="component" value="Unassembled WGS sequence"/>
</dbReference>
<name>A0A0L6V925_9BASI</name>